<keyword evidence="2" id="KW-1185">Reference proteome</keyword>
<dbReference type="AlphaFoldDB" id="A0A4C1WZL2"/>
<dbReference type="EMBL" id="BGZK01000704">
    <property type="protein sequence ID" value="GBP56928.1"/>
    <property type="molecule type" value="Genomic_DNA"/>
</dbReference>
<sequence length="104" mass="11451">MFIHVSTVQRTPTFPTSPPCTTPLRRLRDELHSGKVSRVVLYYKCHCYSDSLTPILISRSCVNGSPTRPRPLVHSLAGAFSSAARDSSARIGASSDARAFVYIR</sequence>
<name>A0A4C1WZL2_EUMVA</name>
<accession>A0A4C1WZL2</accession>
<evidence type="ECO:0000313" key="1">
    <source>
        <dbReference type="EMBL" id="GBP56928.1"/>
    </source>
</evidence>
<proteinExistence type="predicted"/>
<dbReference type="Proteomes" id="UP000299102">
    <property type="component" value="Unassembled WGS sequence"/>
</dbReference>
<reference evidence="1 2" key="1">
    <citation type="journal article" date="2019" name="Commun. Biol.">
        <title>The bagworm genome reveals a unique fibroin gene that provides high tensile strength.</title>
        <authorList>
            <person name="Kono N."/>
            <person name="Nakamura H."/>
            <person name="Ohtoshi R."/>
            <person name="Tomita M."/>
            <person name="Numata K."/>
            <person name="Arakawa K."/>
        </authorList>
    </citation>
    <scope>NUCLEOTIDE SEQUENCE [LARGE SCALE GENOMIC DNA]</scope>
</reference>
<evidence type="ECO:0000313" key="2">
    <source>
        <dbReference type="Proteomes" id="UP000299102"/>
    </source>
</evidence>
<comment type="caution">
    <text evidence="1">The sequence shown here is derived from an EMBL/GenBank/DDBJ whole genome shotgun (WGS) entry which is preliminary data.</text>
</comment>
<gene>
    <name evidence="1" type="ORF">EVAR_33985_1</name>
</gene>
<protein>
    <submittedName>
        <fullName evidence="1">Uncharacterized protein</fullName>
    </submittedName>
</protein>
<organism evidence="1 2">
    <name type="scientific">Eumeta variegata</name>
    <name type="common">Bagworm moth</name>
    <name type="synonym">Eumeta japonica</name>
    <dbReference type="NCBI Taxonomy" id="151549"/>
    <lineage>
        <taxon>Eukaryota</taxon>
        <taxon>Metazoa</taxon>
        <taxon>Ecdysozoa</taxon>
        <taxon>Arthropoda</taxon>
        <taxon>Hexapoda</taxon>
        <taxon>Insecta</taxon>
        <taxon>Pterygota</taxon>
        <taxon>Neoptera</taxon>
        <taxon>Endopterygota</taxon>
        <taxon>Lepidoptera</taxon>
        <taxon>Glossata</taxon>
        <taxon>Ditrysia</taxon>
        <taxon>Tineoidea</taxon>
        <taxon>Psychidae</taxon>
        <taxon>Oiketicinae</taxon>
        <taxon>Eumeta</taxon>
    </lineage>
</organism>